<evidence type="ECO:0000313" key="3">
    <source>
        <dbReference type="Proteomes" id="UP001280156"/>
    </source>
</evidence>
<dbReference type="InterPro" id="IPR014795">
    <property type="entry name" value="TacA_1-like"/>
</dbReference>
<sequence>MNRIEVPLEVYAEFLALLDAPAQSNEKLSRLMNTPQPWESK</sequence>
<comment type="caution">
    <text evidence="2">The sequence shown here is derived from an EMBL/GenBank/DDBJ whole genome shotgun (WGS) entry which is preliminary data.</text>
</comment>
<name>A0ABU4YRD3_9HYPH</name>
<keyword evidence="1" id="KW-1277">Toxin-antitoxin system</keyword>
<gene>
    <name evidence="2" type="ORF">RFM52_30640</name>
</gene>
<organism evidence="2 3">
    <name type="scientific">Mesorhizobium humile</name>
    <dbReference type="NCBI Taxonomy" id="3072313"/>
    <lineage>
        <taxon>Bacteria</taxon>
        <taxon>Pseudomonadati</taxon>
        <taxon>Pseudomonadota</taxon>
        <taxon>Alphaproteobacteria</taxon>
        <taxon>Hyphomicrobiales</taxon>
        <taxon>Phyllobacteriaceae</taxon>
        <taxon>Mesorhizobium</taxon>
    </lineage>
</organism>
<dbReference type="Pfam" id="PF08681">
    <property type="entry name" value="TacA1"/>
    <property type="match status" value="1"/>
</dbReference>
<accession>A0ABU4YRD3</accession>
<proteinExistence type="predicted"/>
<evidence type="ECO:0000256" key="1">
    <source>
        <dbReference type="ARBA" id="ARBA00022649"/>
    </source>
</evidence>
<protein>
    <submittedName>
        <fullName evidence="2">DUF1778 domain-containing protein</fullName>
    </submittedName>
</protein>
<keyword evidence="3" id="KW-1185">Reference proteome</keyword>
<dbReference type="RefSeq" id="WP_320293787.1">
    <property type="nucleotide sequence ID" value="NZ_JAVIIU010000002.1"/>
</dbReference>
<evidence type="ECO:0000313" key="2">
    <source>
        <dbReference type="EMBL" id="MDX8489535.1"/>
    </source>
</evidence>
<reference evidence="2 3" key="1">
    <citation type="submission" date="2023-08" db="EMBL/GenBank/DDBJ databases">
        <title>Implementing the SeqCode for naming new Mesorhizobium species isolated from Vachellia karroo root nodules.</title>
        <authorList>
            <person name="Van Lill M."/>
        </authorList>
    </citation>
    <scope>NUCLEOTIDE SEQUENCE [LARGE SCALE GENOMIC DNA]</scope>
    <source>
        <strain evidence="2 3">VK2B</strain>
    </source>
</reference>
<dbReference type="Proteomes" id="UP001280156">
    <property type="component" value="Unassembled WGS sequence"/>
</dbReference>
<dbReference type="EMBL" id="JAVIIV010000034">
    <property type="protein sequence ID" value="MDX8489535.1"/>
    <property type="molecule type" value="Genomic_DNA"/>
</dbReference>